<protein>
    <submittedName>
        <fullName evidence="2">DUF3375 domain-containing protein</fullName>
    </submittedName>
</protein>
<evidence type="ECO:0000313" key="2">
    <source>
        <dbReference type="EMBL" id="KAB7656492.1"/>
    </source>
</evidence>
<keyword evidence="1" id="KW-0175">Coiled coil</keyword>
<reference evidence="2 3" key="1">
    <citation type="submission" date="2019-10" db="EMBL/GenBank/DDBJ databases">
        <title>Genome diversity of Sutterella seckii.</title>
        <authorList>
            <person name="Chaplin A.V."/>
            <person name="Sokolova S.R."/>
            <person name="Mosin K.A."/>
            <person name="Ivanova E.L."/>
            <person name="Kochetkova T.O."/>
            <person name="Goltsov A.Y."/>
            <person name="Trofimov D.Y."/>
            <person name="Efimov B.A."/>
        </authorList>
    </citation>
    <scope>NUCLEOTIDE SEQUENCE [LARGE SCALE GENOMIC DNA]</scope>
    <source>
        <strain evidence="2 3">ASD393</strain>
    </source>
</reference>
<dbReference type="Pfam" id="PF11855">
    <property type="entry name" value="DUF3375"/>
    <property type="match status" value="1"/>
</dbReference>
<evidence type="ECO:0000256" key="1">
    <source>
        <dbReference type="SAM" id="Coils"/>
    </source>
</evidence>
<dbReference type="RefSeq" id="WP_152158787.1">
    <property type="nucleotide sequence ID" value="NZ_WEHX01000071.1"/>
</dbReference>
<sequence length="528" mass="59890">MSIRTLIENYRELRQSPIWRLLAADTGPQSIAILQTLLFDNERELPASVFLERLIHAYAEGAQETISRDEARALASRWVKEGYLVCRLAEGRSEETYELTSAGQEAIRTLSRFQTKRTGPTESRLEMVTHAIERLAADSDRSRAGRIAQLKAEKARIDEEIAAIEAGRSPSISEQAALDRVSEIFDLVSELEADFRRVREEFERLNRDLRERILKSSASRGSILDRFFAGVDGISESDAGRAFTAFYRLLMDNRASAELESALTRIAQRGFYRKLTREERRRLSTLQRMLLDRAGHTHAVMTQLAKSLRDFVSSRDYVEERRLTTLIRDARRAALDLSKTVGIKEGFMEVTLSSAVIRSIDQYSLDDPEETRMESDIAFGSAPEVDAFAIFERILASEIDYPQLMRSVESVLTAPGAPERASIGDIYRSLANQQGLGSVVGLLSLATRYGEPGGPGMPALRFSDVKAKKDVPETDMSDPKFRVPLQLPAVDEPLVWKDRLQNERHARIPLYWFTLESVEKMRESHRWR</sequence>
<dbReference type="InterPro" id="IPR021804">
    <property type="entry name" value="DUF3375"/>
</dbReference>
<evidence type="ECO:0000313" key="3">
    <source>
        <dbReference type="Proteomes" id="UP000430564"/>
    </source>
</evidence>
<dbReference type="EMBL" id="WEHX01000071">
    <property type="protein sequence ID" value="KAB7656492.1"/>
    <property type="molecule type" value="Genomic_DNA"/>
</dbReference>
<accession>A0A6I1EP86</accession>
<gene>
    <name evidence="2" type="ORF">GBM95_08945</name>
</gene>
<proteinExistence type="predicted"/>
<name>A0A6I1EP86_9BURK</name>
<comment type="caution">
    <text evidence="2">The sequence shown here is derived from an EMBL/GenBank/DDBJ whole genome shotgun (WGS) entry which is preliminary data.</text>
</comment>
<dbReference type="OrthoDB" id="138803at2"/>
<dbReference type="AlphaFoldDB" id="A0A6I1EP86"/>
<organism evidence="2 3">
    <name type="scientific">Sutterella seckii</name>
    <dbReference type="NCBI Taxonomy" id="1944635"/>
    <lineage>
        <taxon>Bacteria</taxon>
        <taxon>Pseudomonadati</taxon>
        <taxon>Pseudomonadota</taxon>
        <taxon>Betaproteobacteria</taxon>
        <taxon>Burkholderiales</taxon>
        <taxon>Sutterellaceae</taxon>
        <taxon>Sutterella</taxon>
    </lineage>
</organism>
<feature type="coiled-coil region" evidence="1">
    <location>
        <begin position="147"/>
        <end position="208"/>
    </location>
</feature>
<dbReference type="Proteomes" id="UP000430564">
    <property type="component" value="Unassembled WGS sequence"/>
</dbReference>